<dbReference type="EMBL" id="JAMZDX010000007">
    <property type="protein sequence ID" value="MCP2313564.1"/>
    <property type="molecule type" value="Genomic_DNA"/>
</dbReference>
<feature type="transmembrane region" description="Helical" evidence="1">
    <location>
        <begin position="81"/>
        <end position="105"/>
    </location>
</feature>
<gene>
    <name evidence="2" type="ORF">FHR36_006763</name>
</gene>
<organism evidence="2 3">
    <name type="scientific">Kitasatospora paracochleata</name>
    <dbReference type="NCBI Taxonomy" id="58354"/>
    <lineage>
        <taxon>Bacteria</taxon>
        <taxon>Bacillati</taxon>
        <taxon>Actinomycetota</taxon>
        <taxon>Actinomycetes</taxon>
        <taxon>Kitasatosporales</taxon>
        <taxon>Streptomycetaceae</taxon>
        <taxon>Kitasatospora</taxon>
    </lineage>
</organism>
<feature type="transmembrane region" description="Helical" evidence="1">
    <location>
        <begin position="48"/>
        <end position="69"/>
    </location>
</feature>
<feature type="transmembrane region" description="Helical" evidence="1">
    <location>
        <begin position="125"/>
        <end position="145"/>
    </location>
</feature>
<accession>A0ABT1J8N6</accession>
<evidence type="ECO:0000256" key="1">
    <source>
        <dbReference type="SAM" id="Phobius"/>
    </source>
</evidence>
<keyword evidence="1" id="KW-0472">Membrane</keyword>
<keyword evidence="1" id="KW-1133">Transmembrane helix</keyword>
<feature type="transmembrane region" description="Helical" evidence="1">
    <location>
        <begin position="165"/>
        <end position="186"/>
    </location>
</feature>
<sequence>MAPSSVIVGLLYYVGRTYTTSYYVHFGIPTSDLQLSRESILAVSPNTLFFPLWVLLCCALLALGLFALTEQWLARPRENPLWHRASIVCGVAAGALLLLGFLVFTEAPRWFRRVLSILEPGWPRTLVPPLLVVAGAALALFSLHLHQHARRLGQGAATGERVRTLTGAVLIGLLTMALFFALARYADEAGDDQAARDSESGFAGHVSVLIYSRSRITQDALGITLKDLSDGSEAYPYRYSGFVLLARSESRYYLVSHVRRRPNDLTVVLPDDGSIRIETLGWTPGS</sequence>
<comment type="caution">
    <text evidence="2">The sequence shown here is derived from an EMBL/GenBank/DDBJ whole genome shotgun (WGS) entry which is preliminary data.</text>
</comment>
<proteinExistence type="predicted"/>
<dbReference type="Proteomes" id="UP001206483">
    <property type="component" value="Unassembled WGS sequence"/>
</dbReference>
<reference evidence="2 3" key="1">
    <citation type="submission" date="2022-06" db="EMBL/GenBank/DDBJ databases">
        <title>Sequencing the genomes of 1000 actinobacteria strains.</title>
        <authorList>
            <person name="Klenk H.-P."/>
        </authorList>
    </citation>
    <scope>NUCLEOTIDE SEQUENCE [LARGE SCALE GENOMIC DNA]</scope>
    <source>
        <strain evidence="2 3">DSM 41656</strain>
    </source>
</reference>
<keyword evidence="3" id="KW-1185">Reference proteome</keyword>
<keyword evidence="1" id="KW-0812">Transmembrane</keyword>
<dbReference type="RefSeq" id="WP_253803567.1">
    <property type="nucleotide sequence ID" value="NZ_BAAAUB010000017.1"/>
</dbReference>
<evidence type="ECO:0000313" key="2">
    <source>
        <dbReference type="EMBL" id="MCP2313564.1"/>
    </source>
</evidence>
<name>A0ABT1J8N6_9ACTN</name>
<protein>
    <submittedName>
        <fullName evidence="2">Uncharacterized protein</fullName>
    </submittedName>
</protein>
<evidence type="ECO:0000313" key="3">
    <source>
        <dbReference type="Proteomes" id="UP001206483"/>
    </source>
</evidence>